<dbReference type="EMBL" id="WWNE01000005">
    <property type="protein sequence ID" value="NBG65485.1"/>
    <property type="molecule type" value="Genomic_DNA"/>
</dbReference>
<name>A0A6N9NLN5_9FLAO</name>
<comment type="caution">
    <text evidence="2">The sequence shown here is derived from an EMBL/GenBank/DDBJ whole genome shotgun (WGS) entry which is preliminary data.</text>
</comment>
<accession>A0A6N9NLN5</accession>
<evidence type="ECO:0000313" key="2">
    <source>
        <dbReference type="EMBL" id="NBG65485.1"/>
    </source>
</evidence>
<dbReference type="RefSeq" id="WP_160632440.1">
    <property type="nucleotide sequence ID" value="NZ_WWNE01000005.1"/>
</dbReference>
<gene>
    <name evidence="2" type="ORF">GQN54_05120</name>
</gene>
<evidence type="ECO:0000259" key="1">
    <source>
        <dbReference type="Pfam" id="PF00144"/>
    </source>
</evidence>
<sequence length="551" mass="62807">MRRNIVVIIAAFWPLLMVSQNTIELKIDSIFNTLCKVESSPGFSVCVIKDGKPILNRGYGLSSLEYGIKNTDSSVFDVASMAKQFTAACIWVLVNKGDLSLEDDIRKYLPELPDWGDTIRIRHMLNHTSGLRNYATILELSGFNYEEHFFDNQSILELMRRQNGLNNEPGKKMLYGNTPYNLLTIIVERISGMSFKSFADQNLFIPLGMKNTTYRVDNNSIVKNRAEGYVLSEESVYKKYPRIESCYGAGSLWSTVDDLAKWAQLLLYPDQNYQSLADFLLTTVDSTNASAVSTYARGLNLDDYKGYQTIHHSGMTRGYRSNMITIPEIELAVIILANFEAVNPVEITYQIVDFFVPNVEEELVITEKYIHSLSELPKYEGGFQELNSCLKMEIVLKNDTLFAKSSLGRNAVPLKSKSANSFCRMDDESVDYVFDQLNESDLLIYFGGTPFYFKRATWAKLSEINLDNYLGEYYSKELDVTYTIYKNGDELFLAYPRNPKIKLIAGQKDEFGNGYRTNYSFYRNENELIEGFKVASEGIVKDIDFKLKVGN</sequence>
<dbReference type="PANTHER" id="PTHR46825:SF9">
    <property type="entry name" value="BETA-LACTAMASE-RELATED DOMAIN-CONTAINING PROTEIN"/>
    <property type="match status" value="1"/>
</dbReference>
<organism evidence="2 3">
    <name type="scientific">Acidiluteibacter ferrifornacis</name>
    <dbReference type="NCBI Taxonomy" id="2692424"/>
    <lineage>
        <taxon>Bacteria</taxon>
        <taxon>Pseudomonadati</taxon>
        <taxon>Bacteroidota</taxon>
        <taxon>Flavobacteriia</taxon>
        <taxon>Flavobacteriales</taxon>
        <taxon>Cryomorphaceae</taxon>
        <taxon>Acidiluteibacter</taxon>
    </lineage>
</organism>
<keyword evidence="3" id="KW-1185">Reference proteome</keyword>
<dbReference type="AlphaFoldDB" id="A0A6N9NLN5"/>
<feature type="domain" description="Beta-lactamase-related" evidence="1">
    <location>
        <begin position="39"/>
        <end position="341"/>
    </location>
</feature>
<dbReference type="InterPro" id="IPR012338">
    <property type="entry name" value="Beta-lactam/transpept-like"/>
</dbReference>
<dbReference type="Pfam" id="PF00144">
    <property type="entry name" value="Beta-lactamase"/>
    <property type="match status" value="1"/>
</dbReference>
<dbReference type="GO" id="GO:0016787">
    <property type="term" value="F:hydrolase activity"/>
    <property type="evidence" value="ECO:0007669"/>
    <property type="project" value="UniProtKB-KW"/>
</dbReference>
<dbReference type="PANTHER" id="PTHR46825">
    <property type="entry name" value="D-ALANYL-D-ALANINE-CARBOXYPEPTIDASE/ENDOPEPTIDASE AMPH"/>
    <property type="match status" value="1"/>
</dbReference>
<evidence type="ECO:0000313" key="3">
    <source>
        <dbReference type="Proteomes" id="UP000470771"/>
    </source>
</evidence>
<proteinExistence type="predicted"/>
<protein>
    <submittedName>
        <fullName evidence="2">Serine hydrolase</fullName>
    </submittedName>
</protein>
<dbReference type="Proteomes" id="UP000470771">
    <property type="component" value="Unassembled WGS sequence"/>
</dbReference>
<dbReference type="InterPro" id="IPR001466">
    <property type="entry name" value="Beta-lactam-related"/>
</dbReference>
<reference evidence="2 3" key="1">
    <citation type="submission" date="2019-12" db="EMBL/GenBank/DDBJ databases">
        <authorList>
            <person name="Zhao J."/>
        </authorList>
    </citation>
    <scope>NUCLEOTIDE SEQUENCE [LARGE SCALE GENOMIC DNA]</scope>
    <source>
        <strain evidence="2 3">S-15</strain>
    </source>
</reference>
<dbReference type="Gene3D" id="3.40.710.10">
    <property type="entry name" value="DD-peptidase/beta-lactamase superfamily"/>
    <property type="match status" value="1"/>
</dbReference>
<keyword evidence="2" id="KW-0378">Hydrolase</keyword>
<dbReference type="SUPFAM" id="SSF56601">
    <property type="entry name" value="beta-lactamase/transpeptidase-like"/>
    <property type="match status" value="1"/>
</dbReference>
<dbReference type="InterPro" id="IPR050491">
    <property type="entry name" value="AmpC-like"/>
</dbReference>